<dbReference type="InterPro" id="IPR001610">
    <property type="entry name" value="PAC"/>
</dbReference>
<dbReference type="SMART" id="SM00065">
    <property type="entry name" value="GAF"/>
    <property type="match status" value="1"/>
</dbReference>
<accession>A0A4R2BIW8</accession>
<dbReference type="InterPro" id="IPR029016">
    <property type="entry name" value="GAF-like_dom_sf"/>
</dbReference>
<keyword evidence="3" id="KW-0597">Phosphoprotein</keyword>
<dbReference type="PRINTS" id="PR00344">
    <property type="entry name" value="BCTRLSENSOR"/>
</dbReference>
<comment type="catalytic activity">
    <reaction evidence="1">
        <text>ATP + protein L-histidine = ADP + protein N-phospho-L-histidine.</text>
        <dbReference type="EC" id="2.7.13.3"/>
    </reaction>
</comment>
<dbReference type="InterPro" id="IPR000014">
    <property type="entry name" value="PAS"/>
</dbReference>
<dbReference type="NCBIfam" id="TIGR00229">
    <property type="entry name" value="sensory_box"/>
    <property type="match status" value="3"/>
</dbReference>
<evidence type="ECO:0000256" key="6">
    <source>
        <dbReference type="ARBA" id="ARBA00022777"/>
    </source>
</evidence>
<dbReference type="AlphaFoldDB" id="A0A4R2BIW8"/>
<dbReference type="InterPro" id="IPR052162">
    <property type="entry name" value="Sensor_kinase/Photoreceptor"/>
</dbReference>
<dbReference type="FunFam" id="1.10.287.130:FF:000040">
    <property type="entry name" value="PAS domain-containing sensor histidine kinase"/>
    <property type="match status" value="1"/>
</dbReference>
<dbReference type="SMART" id="SM00086">
    <property type="entry name" value="PAC"/>
    <property type="match status" value="3"/>
</dbReference>
<dbReference type="Pfam" id="PF13185">
    <property type="entry name" value="GAF_2"/>
    <property type="match status" value="1"/>
</dbReference>
<keyword evidence="14" id="KW-1185">Reference proteome</keyword>
<feature type="domain" description="PAC" evidence="12">
    <location>
        <begin position="516"/>
        <end position="568"/>
    </location>
</feature>
<evidence type="ECO:0000259" key="10">
    <source>
        <dbReference type="PROSITE" id="PS50109"/>
    </source>
</evidence>
<dbReference type="GO" id="GO:0005524">
    <property type="term" value="F:ATP binding"/>
    <property type="evidence" value="ECO:0007669"/>
    <property type="project" value="UniProtKB-KW"/>
</dbReference>
<dbReference type="SUPFAM" id="SSF55874">
    <property type="entry name" value="ATPase domain of HSP90 chaperone/DNA topoisomerase II/histidine kinase"/>
    <property type="match status" value="1"/>
</dbReference>
<dbReference type="SMART" id="SM00091">
    <property type="entry name" value="PAS"/>
    <property type="match status" value="3"/>
</dbReference>
<dbReference type="Pfam" id="PF08448">
    <property type="entry name" value="PAS_4"/>
    <property type="match status" value="1"/>
</dbReference>
<dbReference type="SUPFAM" id="SSF55781">
    <property type="entry name" value="GAF domain-like"/>
    <property type="match status" value="1"/>
</dbReference>
<dbReference type="PROSITE" id="PS50109">
    <property type="entry name" value="HIS_KIN"/>
    <property type="match status" value="1"/>
</dbReference>
<dbReference type="Gene3D" id="3.30.450.20">
    <property type="entry name" value="PAS domain"/>
    <property type="match status" value="4"/>
</dbReference>
<dbReference type="PANTHER" id="PTHR43304">
    <property type="entry name" value="PHYTOCHROME-LIKE PROTEIN CPH1"/>
    <property type="match status" value="1"/>
</dbReference>
<evidence type="ECO:0000256" key="4">
    <source>
        <dbReference type="ARBA" id="ARBA00022679"/>
    </source>
</evidence>
<evidence type="ECO:0000259" key="11">
    <source>
        <dbReference type="PROSITE" id="PS50112"/>
    </source>
</evidence>
<dbReference type="InterPro" id="IPR004358">
    <property type="entry name" value="Sig_transdc_His_kin-like_C"/>
</dbReference>
<reference evidence="13 14" key="1">
    <citation type="journal article" date="2015" name="Stand. Genomic Sci.">
        <title>Genomic Encyclopedia of Bacterial and Archaeal Type Strains, Phase III: the genomes of soil and plant-associated and newly described type strains.</title>
        <authorList>
            <person name="Whitman W.B."/>
            <person name="Woyke T."/>
            <person name="Klenk H.P."/>
            <person name="Zhou Y."/>
            <person name="Lilburn T.G."/>
            <person name="Beck B.J."/>
            <person name="De Vos P."/>
            <person name="Vandamme P."/>
            <person name="Eisen J.A."/>
            <person name="Garrity G."/>
            <person name="Hugenholtz P."/>
            <person name="Kyrpides N.C."/>
        </authorList>
    </citation>
    <scope>NUCLEOTIDE SEQUENCE [LARGE SCALE GENOMIC DNA]</scope>
    <source>
        <strain evidence="13 14">CV53</strain>
    </source>
</reference>
<dbReference type="Gene3D" id="3.30.565.10">
    <property type="entry name" value="Histidine kinase-like ATPase, C-terminal domain"/>
    <property type="match status" value="1"/>
</dbReference>
<protein>
    <recommendedName>
        <fullName evidence="2">histidine kinase</fullName>
        <ecNumber evidence="2">2.7.13.3</ecNumber>
    </recommendedName>
</protein>
<keyword evidence="5" id="KW-0547">Nucleotide-binding</keyword>
<dbReference type="Proteomes" id="UP000295689">
    <property type="component" value="Unassembled WGS sequence"/>
</dbReference>
<feature type="domain" description="PAS" evidence="11">
    <location>
        <begin position="444"/>
        <end position="513"/>
    </location>
</feature>
<dbReference type="InterPro" id="IPR035965">
    <property type="entry name" value="PAS-like_dom_sf"/>
</dbReference>
<keyword evidence="8" id="KW-0749">Sporulation</keyword>
<dbReference type="Pfam" id="PF00512">
    <property type="entry name" value="HisKA"/>
    <property type="match status" value="1"/>
</dbReference>
<feature type="domain" description="PAS" evidence="11">
    <location>
        <begin position="198"/>
        <end position="246"/>
    </location>
</feature>
<dbReference type="SUPFAM" id="SSF55785">
    <property type="entry name" value="PYP-like sensor domain (PAS domain)"/>
    <property type="match status" value="4"/>
</dbReference>
<dbReference type="SMART" id="SM00387">
    <property type="entry name" value="HATPase_c"/>
    <property type="match status" value="1"/>
</dbReference>
<dbReference type="EC" id="2.7.13.3" evidence="2"/>
<evidence type="ECO:0000259" key="12">
    <source>
        <dbReference type="PROSITE" id="PS50113"/>
    </source>
</evidence>
<dbReference type="CDD" id="cd00082">
    <property type="entry name" value="HisKA"/>
    <property type="match status" value="1"/>
</dbReference>
<dbReference type="InterPro" id="IPR003018">
    <property type="entry name" value="GAF"/>
</dbReference>
<dbReference type="InterPro" id="IPR013656">
    <property type="entry name" value="PAS_4"/>
</dbReference>
<feature type="domain" description="PAS" evidence="11">
    <location>
        <begin position="569"/>
        <end position="639"/>
    </location>
</feature>
<evidence type="ECO:0000256" key="2">
    <source>
        <dbReference type="ARBA" id="ARBA00012438"/>
    </source>
</evidence>
<evidence type="ECO:0000256" key="8">
    <source>
        <dbReference type="ARBA" id="ARBA00022969"/>
    </source>
</evidence>
<evidence type="ECO:0000256" key="7">
    <source>
        <dbReference type="ARBA" id="ARBA00022840"/>
    </source>
</evidence>
<organism evidence="13 14">
    <name type="scientific">Mesobacillus foraminis</name>
    <dbReference type="NCBI Taxonomy" id="279826"/>
    <lineage>
        <taxon>Bacteria</taxon>
        <taxon>Bacillati</taxon>
        <taxon>Bacillota</taxon>
        <taxon>Bacilli</taxon>
        <taxon>Bacillales</taxon>
        <taxon>Bacillaceae</taxon>
        <taxon>Mesobacillus</taxon>
    </lineage>
</organism>
<dbReference type="RefSeq" id="WP_132001525.1">
    <property type="nucleotide sequence ID" value="NZ_JABUHM010000001.1"/>
</dbReference>
<dbReference type="GO" id="GO:0030435">
    <property type="term" value="P:sporulation resulting in formation of a cellular spore"/>
    <property type="evidence" value="ECO:0007669"/>
    <property type="project" value="UniProtKB-KW"/>
</dbReference>
<proteinExistence type="predicted"/>
<dbReference type="SMART" id="SM00388">
    <property type="entry name" value="HisKA"/>
    <property type="match status" value="1"/>
</dbReference>
<comment type="caution">
    <text evidence="13">The sequence shown here is derived from an EMBL/GenBank/DDBJ whole genome shotgun (WGS) entry which is preliminary data.</text>
</comment>
<feature type="domain" description="PAC" evidence="12">
    <location>
        <begin position="270"/>
        <end position="321"/>
    </location>
</feature>
<evidence type="ECO:0000256" key="5">
    <source>
        <dbReference type="ARBA" id="ARBA00022741"/>
    </source>
</evidence>
<dbReference type="InterPro" id="IPR005467">
    <property type="entry name" value="His_kinase_dom"/>
</dbReference>
<sequence>MEVTDERHFDKTQRTEHTRMCEMKSMLDLHSFLIQKITNGDSLYDILKTLTFKLEGHFKRKMYCSIMLAANEGKLALGTAPNLPQDFIQSIQCIKVGPKAGSCGTAVYLNEPVISSDIEKDPLWEGGRNAALRHGLRACWSIPISVGGRAEGTFAFYFTDVCTPSSFELEMLKTCANLAGFAIERDKRNELENQLRESKQRFKSLFDYYPDSIHMVSLEGTFLGFNRGTESIFGYSQEELLGKSFIPLTASDYQESALFHFNEAKKGKVQQFEYKIIHKKGHEVFLHTTFLPIFVKGKIQGVYGISRDMAYEKKLEQELDVSHREVEQLMKDHQGMIYKFKKENGQFIHTMGTGQLLKKLGINVKESIGKTLYDIFPEEIADWKNLHYQKAWNGIETTYESDYKGIYYVGSLKPIYQNGNIVEVIGSCNDVTELRKTHEDLRATKELLESFINNTVDAIATMNPQGEITFVNQAYIDMFGFPEDEVIGKKIANIPEKYKEEFERLFKTVASGKKIKGYETVRHRADGTLVPVSITHSPIKDKNGVVTGVSGIIRDITEKKSIEQELEENKQRYQSLFLANPDLVLSLDVKGNVTNINPSVEKLIGYTPEQVLGQSYAEFIEKETLIKTRDGFKKALQGIPQTYETKLIHKNGTSGIFQVTNLPIIVNNKIVGVYGIAKDISQNKRTEEYLRKSDRLSAIGQLAAGIAHEIRNPLTSIKGFLQLMIEKSSNKEYYQIMLREIDRIELITNEFLILAKPQAKKYCKKSITAILGGFLPLVETQANMRNIEIITEIDELLPAIYCDANQIKQVFLNVMKNAIESMPKGGQITMKVKRNEESLLISIEDQGCGISPERLKRIGEPFYSTKEKGTGLGLMIIFNIIKEHQGTIQITSQLHKGTKVQIRLPYIQ</sequence>
<evidence type="ECO:0000313" key="13">
    <source>
        <dbReference type="EMBL" id="TCN27061.1"/>
    </source>
</evidence>
<evidence type="ECO:0000256" key="9">
    <source>
        <dbReference type="ARBA" id="ARBA00023012"/>
    </source>
</evidence>
<dbReference type="Pfam" id="PF02518">
    <property type="entry name" value="HATPase_c"/>
    <property type="match status" value="1"/>
</dbReference>
<feature type="domain" description="PAC" evidence="12">
    <location>
        <begin position="641"/>
        <end position="692"/>
    </location>
</feature>
<gene>
    <name evidence="13" type="ORF">EV146_1021</name>
</gene>
<dbReference type="PROSITE" id="PS50112">
    <property type="entry name" value="PAS"/>
    <property type="match status" value="3"/>
</dbReference>
<dbReference type="Pfam" id="PF13426">
    <property type="entry name" value="PAS_9"/>
    <property type="match status" value="3"/>
</dbReference>
<dbReference type="CDD" id="cd00130">
    <property type="entry name" value="PAS"/>
    <property type="match status" value="3"/>
</dbReference>
<name>A0A4R2BIW8_9BACI</name>
<dbReference type="InterPro" id="IPR036097">
    <property type="entry name" value="HisK_dim/P_sf"/>
</dbReference>
<dbReference type="SUPFAM" id="SSF47384">
    <property type="entry name" value="Homodimeric domain of signal transducing histidine kinase"/>
    <property type="match status" value="1"/>
</dbReference>
<evidence type="ECO:0000256" key="3">
    <source>
        <dbReference type="ARBA" id="ARBA00022553"/>
    </source>
</evidence>
<dbReference type="Gene3D" id="1.10.287.130">
    <property type="match status" value="1"/>
</dbReference>
<evidence type="ECO:0000313" key="14">
    <source>
        <dbReference type="Proteomes" id="UP000295689"/>
    </source>
</evidence>
<keyword evidence="9" id="KW-0902">Two-component regulatory system</keyword>
<evidence type="ECO:0000256" key="1">
    <source>
        <dbReference type="ARBA" id="ARBA00000085"/>
    </source>
</evidence>
<dbReference type="InterPro" id="IPR003594">
    <property type="entry name" value="HATPase_dom"/>
</dbReference>
<dbReference type="InterPro" id="IPR000700">
    <property type="entry name" value="PAS-assoc_C"/>
</dbReference>
<dbReference type="PROSITE" id="PS50113">
    <property type="entry name" value="PAC"/>
    <property type="match status" value="3"/>
</dbReference>
<dbReference type="EMBL" id="SLVV01000002">
    <property type="protein sequence ID" value="TCN27061.1"/>
    <property type="molecule type" value="Genomic_DNA"/>
</dbReference>
<dbReference type="InterPro" id="IPR003661">
    <property type="entry name" value="HisK_dim/P_dom"/>
</dbReference>
<dbReference type="Gene3D" id="3.30.450.40">
    <property type="match status" value="1"/>
</dbReference>
<dbReference type="GO" id="GO:0000155">
    <property type="term" value="F:phosphorelay sensor kinase activity"/>
    <property type="evidence" value="ECO:0007669"/>
    <property type="project" value="InterPro"/>
</dbReference>
<keyword evidence="7" id="KW-0067">ATP-binding</keyword>
<keyword evidence="6" id="KW-0418">Kinase</keyword>
<dbReference type="InterPro" id="IPR036890">
    <property type="entry name" value="HATPase_C_sf"/>
</dbReference>
<feature type="domain" description="Histidine kinase" evidence="10">
    <location>
        <begin position="705"/>
        <end position="908"/>
    </location>
</feature>
<dbReference type="PANTHER" id="PTHR43304:SF1">
    <property type="entry name" value="PAC DOMAIN-CONTAINING PROTEIN"/>
    <property type="match status" value="1"/>
</dbReference>
<keyword evidence="4" id="KW-0808">Transferase</keyword>